<dbReference type="SUPFAM" id="SSF53067">
    <property type="entry name" value="Actin-like ATPase domain"/>
    <property type="match status" value="1"/>
</dbReference>
<evidence type="ECO:0000313" key="3">
    <source>
        <dbReference type="EMBL" id="TKK71562.1"/>
    </source>
</evidence>
<dbReference type="OrthoDB" id="9810372at2"/>
<comment type="similarity">
    <text evidence="1">Belongs to the ROK (NagC/XylR) family.</text>
</comment>
<organism evidence="3 4">
    <name type="scientific">Ilyomonas limi</name>
    <dbReference type="NCBI Taxonomy" id="2575867"/>
    <lineage>
        <taxon>Bacteria</taxon>
        <taxon>Pseudomonadati</taxon>
        <taxon>Bacteroidota</taxon>
        <taxon>Chitinophagia</taxon>
        <taxon>Chitinophagales</taxon>
        <taxon>Chitinophagaceae</taxon>
        <taxon>Ilyomonas</taxon>
    </lineage>
</organism>
<reference evidence="3 4" key="1">
    <citation type="submission" date="2019-05" db="EMBL/GenBank/DDBJ databases">
        <title>Panacibacter sp. strain 17mud1-8 Genome sequencing and assembly.</title>
        <authorList>
            <person name="Chhetri G."/>
        </authorList>
    </citation>
    <scope>NUCLEOTIDE SEQUENCE [LARGE SCALE GENOMIC DNA]</scope>
    <source>
        <strain evidence="3 4">17mud1-8</strain>
    </source>
</reference>
<evidence type="ECO:0000256" key="1">
    <source>
        <dbReference type="ARBA" id="ARBA00006479"/>
    </source>
</evidence>
<dbReference type="InterPro" id="IPR043129">
    <property type="entry name" value="ATPase_NBD"/>
</dbReference>
<dbReference type="InterPro" id="IPR036390">
    <property type="entry name" value="WH_DNA-bd_sf"/>
</dbReference>
<dbReference type="RefSeq" id="WP_137259802.1">
    <property type="nucleotide sequence ID" value="NZ_SZQL01000001.1"/>
</dbReference>
<gene>
    <name evidence="3" type="ORF">FC093_00615</name>
</gene>
<dbReference type="Proteomes" id="UP000305848">
    <property type="component" value="Unassembled WGS sequence"/>
</dbReference>
<sequence>MADRNAQYQKKILKQLYFGSVLSCLEISLLVGKSIPLTTKMLTDLIRKGVVTETGFAQSTGGRRPLMYSLRPEVLYVVAVAMDQFITRIAIMDLHNRIITEEHIELPLTKDDTALNLLAQLINRLIERSGIDHGKFAGVGIGMPGFIDVKKGINYSHLYNDGKNIAHYISGIVRLPVLIDNDSTLIALAELRFGAARSKKNALIINISWGIGMGLVLNGELYRGNNGFAGEFSHTPLSITKTDLCVCGKVGCLETEASLLAMINKAWQGVAAGRPTLLKGINKKTPLEQILDSIIKAAKQGDKFSVELLLESGYAVGRGVATLIHILNPELIVIGGRGSAAGKIWQTPIQQALHEYCIPRLASDTAIEISKLGYEAELIGAAALVMENYDKLSSKKEVIAVAG</sequence>
<protein>
    <submittedName>
        <fullName evidence="3">ROK family protein</fullName>
    </submittedName>
</protein>
<dbReference type="AlphaFoldDB" id="A0A4U3L914"/>
<accession>A0A4U3L914</accession>
<dbReference type="Pfam" id="PF00480">
    <property type="entry name" value="ROK"/>
    <property type="match status" value="1"/>
</dbReference>
<dbReference type="EMBL" id="SZQL01000001">
    <property type="protein sequence ID" value="TKK71562.1"/>
    <property type="molecule type" value="Genomic_DNA"/>
</dbReference>
<dbReference type="PANTHER" id="PTHR18964:SF149">
    <property type="entry name" value="BIFUNCTIONAL UDP-N-ACETYLGLUCOSAMINE 2-EPIMERASE_N-ACETYLMANNOSAMINE KINASE"/>
    <property type="match status" value="1"/>
</dbReference>
<comment type="caution">
    <text evidence="3">The sequence shown here is derived from an EMBL/GenBank/DDBJ whole genome shotgun (WGS) entry which is preliminary data.</text>
</comment>
<evidence type="ECO:0000256" key="2">
    <source>
        <dbReference type="SAM" id="Phobius"/>
    </source>
</evidence>
<keyword evidence="4" id="KW-1185">Reference proteome</keyword>
<keyword evidence="2" id="KW-0812">Transmembrane</keyword>
<dbReference type="Gene3D" id="3.30.420.40">
    <property type="match status" value="2"/>
</dbReference>
<keyword evidence="2" id="KW-0472">Membrane</keyword>
<evidence type="ECO:0000313" key="4">
    <source>
        <dbReference type="Proteomes" id="UP000305848"/>
    </source>
</evidence>
<dbReference type="PANTHER" id="PTHR18964">
    <property type="entry name" value="ROK (REPRESSOR, ORF, KINASE) FAMILY"/>
    <property type="match status" value="1"/>
</dbReference>
<name>A0A4U3L914_9BACT</name>
<dbReference type="SUPFAM" id="SSF46785">
    <property type="entry name" value="Winged helix' DNA-binding domain"/>
    <property type="match status" value="1"/>
</dbReference>
<keyword evidence="2" id="KW-1133">Transmembrane helix</keyword>
<dbReference type="Gene3D" id="1.10.10.10">
    <property type="entry name" value="Winged helix-like DNA-binding domain superfamily/Winged helix DNA-binding domain"/>
    <property type="match status" value="1"/>
</dbReference>
<proteinExistence type="inferred from homology"/>
<feature type="transmembrane region" description="Helical" evidence="2">
    <location>
        <begin position="12"/>
        <end position="32"/>
    </location>
</feature>
<dbReference type="InterPro" id="IPR036388">
    <property type="entry name" value="WH-like_DNA-bd_sf"/>
</dbReference>
<dbReference type="InterPro" id="IPR000600">
    <property type="entry name" value="ROK"/>
</dbReference>